<gene>
    <name evidence="2" type="ORF">ERS008478_01870</name>
</gene>
<organism evidence="2 3">
    <name type="scientific">Yersinia wautersii</name>
    <dbReference type="NCBI Taxonomy" id="1341643"/>
    <lineage>
        <taxon>Bacteria</taxon>
        <taxon>Pseudomonadati</taxon>
        <taxon>Pseudomonadota</taxon>
        <taxon>Gammaproteobacteria</taxon>
        <taxon>Enterobacterales</taxon>
        <taxon>Yersiniaceae</taxon>
        <taxon>Yersinia</taxon>
    </lineage>
</organism>
<proteinExistence type="predicted"/>
<accession>A0ABP1ZES6</accession>
<keyword evidence="1" id="KW-0472">Membrane</keyword>
<protein>
    <submittedName>
        <fullName evidence="2">Uncharacterized protein</fullName>
    </submittedName>
</protein>
<keyword evidence="1" id="KW-0812">Transmembrane</keyword>
<dbReference type="Proteomes" id="UP000047420">
    <property type="component" value="Unassembled WGS sequence"/>
</dbReference>
<comment type="caution">
    <text evidence="2">The sequence shown here is derived from an EMBL/GenBank/DDBJ whole genome shotgun (WGS) entry which is preliminary data.</text>
</comment>
<feature type="transmembrane region" description="Helical" evidence="1">
    <location>
        <begin position="35"/>
        <end position="56"/>
    </location>
</feature>
<evidence type="ECO:0000313" key="2">
    <source>
        <dbReference type="EMBL" id="CRG50308.1"/>
    </source>
</evidence>
<dbReference type="EMBL" id="CVMG01000012">
    <property type="protein sequence ID" value="CRG50308.1"/>
    <property type="molecule type" value="Genomic_DNA"/>
</dbReference>
<keyword evidence="3" id="KW-1185">Reference proteome</keyword>
<evidence type="ECO:0000256" key="1">
    <source>
        <dbReference type="SAM" id="Phobius"/>
    </source>
</evidence>
<sequence length="58" mass="6765">MYESGLRTISMKIKSPQGGFFFVCRSAKSIIFRKSLYKTASNILVIFATSPFWYFYVH</sequence>
<reference evidence="2 3" key="1">
    <citation type="submission" date="2015-03" db="EMBL/GenBank/DDBJ databases">
        <authorList>
            <consortium name="Pathogen Informatics"/>
            <person name="Murphy D."/>
        </authorList>
    </citation>
    <scope>NUCLEOTIDE SEQUENCE [LARGE SCALE GENOMIC DNA]</scope>
    <source>
        <strain evidence="2 3">WP-931201</strain>
    </source>
</reference>
<keyword evidence="1" id="KW-1133">Transmembrane helix</keyword>
<name>A0ABP1ZES6_9GAMM</name>
<evidence type="ECO:0000313" key="3">
    <source>
        <dbReference type="Proteomes" id="UP000047420"/>
    </source>
</evidence>